<reference evidence="4" key="1">
    <citation type="submission" date="2020-05" db="UniProtKB">
        <authorList>
            <consortium name="EnsemblMetazoa"/>
        </authorList>
    </citation>
    <scope>IDENTIFICATION</scope>
    <source>
        <strain evidence="4">TTRI</strain>
    </source>
</reference>
<name>A0A1A9UVA6_GLOAU</name>
<dbReference type="PANTHER" id="PTHR12649">
    <property type="entry name" value="PEPTIDYL-TRNA HYDROLASE 2"/>
    <property type="match status" value="1"/>
</dbReference>
<evidence type="ECO:0000256" key="3">
    <source>
        <dbReference type="ARBA" id="ARBA00048707"/>
    </source>
</evidence>
<organism evidence="4 5">
    <name type="scientific">Glossina austeni</name>
    <name type="common">Savannah tsetse fly</name>
    <dbReference type="NCBI Taxonomy" id="7395"/>
    <lineage>
        <taxon>Eukaryota</taxon>
        <taxon>Metazoa</taxon>
        <taxon>Ecdysozoa</taxon>
        <taxon>Arthropoda</taxon>
        <taxon>Hexapoda</taxon>
        <taxon>Insecta</taxon>
        <taxon>Pterygota</taxon>
        <taxon>Neoptera</taxon>
        <taxon>Endopterygota</taxon>
        <taxon>Diptera</taxon>
        <taxon>Brachycera</taxon>
        <taxon>Muscomorpha</taxon>
        <taxon>Hippoboscoidea</taxon>
        <taxon>Glossinidae</taxon>
        <taxon>Glossina</taxon>
    </lineage>
</organism>
<dbReference type="EC" id="3.1.1.29" evidence="1"/>
<dbReference type="GO" id="GO:0005829">
    <property type="term" value="C:cytosol"/>
    <property type="evidence" value="ECO:0007669"/>
    <property type="project" value="TreeGrafter"/>
</dbReference>
<accession>A0A1A9UVA6</accession>
<protein>
    <recommendedName>
        <fullName evidence="1">peptidyl-tRNA hydrolase</fullName>
        <ecNumber evidence="1">3.1.1.29</ecNumber>
    </recommendedName>
</protein>
<keyword evidence="5" id="KW-1185">Reference proteome</keyword>
<sequence length="143" mass="16009">MPEVIEQDPIDLMLKKTGCIDYHYRVQECIAEFGDWRHCQNKVQDFKACMQKYVDAQNQNANKETQAILELWLASGQPKIVLRVGGYNDLITLQDEAKKLGILAVIVYDAGHTQLDAGTATVLGIGPDKNSKINKLVSHLNLL</sequence>
<dbReference type="Pfam" id="PF01981">
    <property type="entry name" value="PTH2"/>
    <property type="match status" value="1"/>
</dbReference>
<comment type="catalytic activity">
    <reaction evidence="3">
        <text>an N-acyl-L-alpha-aminoacyl-tRNA + H2O = an N-acyl-L-amino acid + a tRNA + H(+)</text>
        <dbReference type="Rhea" id="RHEA:54448"/>
        <dbReference type="Rhea" id="RHEA-COMP:10123"/>
        <dbReference type="Rhea" id="RHEA-COMP:13883"/>
        <dbReference type="ChEBI" id="CHEBI:15377"/>
        <dbReference type="ChEBI" id="CHEBI:15378"/>
        <dbReference type="ChEBI" id="CHEBI:59874"/>
        <dbReference type="ChEBI" id="CHEBI:78442"/>
        <dbReference type="ChEBI" id="CHEBI:138191"/>
        <dbReference type="EC" id="3.1.1.29"/>
    </reaction>
</comment>
<dbReference type="VEuPathDB" id="VectorBase:GAUT016813"/>
<evidence type="ECO:0000313" key="5">
    <source>
        <dbReference type="Proteomes" id="UP000078200"/>
    </source>
</evidence>
<dbReference type="Gene3D" id="3.40.1490.10">
    <property type="entry name" value="Bit1"/>
    <property type="match status" value="1"/>
</dbReference>
<evidence type="ECO:0000313" key="4">
    <source>
        <dbReference type="EnsemblMetazoa" id="GAUT016813-PA"/>
    </source>
</evidence>
<dbReference type="GO" id="GO:0004045">
    <property type="term" value="F:peptidyl-tRNA hydrolase activity"/>
    <property type="evidence" value="ECO:0007669"/>
    <property type="project" value="UniProtKB-EC"/>
</dbReference>
<keyword evidence="2" id="KW-0378">Hydrolase</keyword>
<evidence type="ECO:0000256" key="1">
    <source>
        <dbReference type="ARBA" id="ARBA00013260"/>
    </source>
</evidence>
<dbReference type="PANTHER" id="PTHR12649:SF26">
    <property type="entry name" value="AMINOACYL-TRNA HYDROLASE"/>
    <property type="match status" value="1"/>
</dbReference>
<dbReference type="InterPro" id="IPR002833">
    <property type="entry name" value="PTH2"/>
</dbReference>
<dbReference type="SUPFAM" id="SSF102462">
    <property type="entry name" value="Peptidyl-tRNA hydrolase II"/>
    <property type="match status" value="1"/>
</dbReference>
<dbReference type="Proteomes" id="UP000078200">
    <property type="component" value="Unassembled WGS sequence"/>
</dbReference>
<dbReference type="InterPro" id="IPR023476">
    <property type="entry name" value="Pep_tRNA_hydro_II_dom_sf"/>
</dbReference>
<dbReference type="AlphaFoldDB" id="A0A1A9UVA6"/>
<dbReference type="STRING" id="7395.A0A1A9UVA6"/>
<evidence type="ECO:0000256" key="2">
    <source>
        <dbReference type="ARBA" id="ARBA00022801"/>
    </source>
</evidence>
<dbReference type="EnsemblMetazoa" id="GAUT016813-RA">
    <property type="protein sequence ID" value="GAUT016813-PA"/>
    <property type="gene ID" value="GAUT016813"/>
</dbReference>
<proteinExistence type="predicted"/>